<comment type="caution">
    <text evidence="1">The sequence shown here is derived from an EMBL/GenBank/DDBJ whole genome shotgun (WGS) entry which is preliminary data.</text>
</comment>
<keyword evidence="2" id="KW-1185">Reference proteome</keyword>
<dbReference type="EMBL" id="JACHWX010000002">
    <property type="protein sequence ID" value="MBB3054443.1"/>
    <property type="molecule type" value="Genomic_DNA"/>
</dbReference>
<dbReference type="AlphaFoldDB" id="A0A839SB20"/>
<protein>
    <submittedName>
        <fullName evidence="1">Uncharacterized protein</fullName>
    </submittedName>
</protein>
<evidence type="ECO:0000313" key="2">
    <source>
        <dbReference type="Proteomes" id="UP000539265"/>
    </source>
</evidence>
<proteinExistence type="predicted"/>
<evidence type="ECO:0000313" key="1">
    <source>
        <dbReference type="EMBL" id="MBB3054443.1"/>
    </source>
</evidence>
<name>A0A839SB20_9SPHI</name>
<accession>A0A839SB20</accession>
<reference evidence="1" key="1">
    <citation type="submission" date="2020-08" db="EMBL/GenBank/DDBJ databases">
        <title>Genomic Encyclopedia of Type Strains, Phase III (KMG-III): the genomes of soil and plant-associated and newly described type strains.</title>
        <authorList>
            <person name="Whitman W."/>
        </authorList>
    </citation>
    <scope>NUCLEOTIDE SEQUENCE [LARGE SCALE GENOMIC DNA]</scope>
    <source>
        <strain evidence="1">CECT 8628</strain>
    </source>
</reference>
<dbReference type="Proteomes" id="UP000539265">
    <property type="component" value="Unassembled WGS sequence"/>
</dbReference>
<dbReference type="RefSeq" id="WP_157750764.1">
    <property type="nucleotide sequence ID" value="NZ_AP017313.1"/>
</dbReference>
<gene>
    <name evidence="1" type="ORF">FHS11_000853</name>
</gene>
<organism evidence="1 2">
    <name type="scientific">Mucilaginibacter gotjawali</name>
    <dbReference type="NCBI Taxonomy" id="1550579"/>
    <lineage>
        <taxon>Bacteria</taxon>
        <taxon>Pseudomonadati</taxon>
        <taxon>Bacteroidota</taxon>
        <taxon>Sphingobacteriia</taxon>
        <taxon>Sphingobacteriales</taxon>
        <taxon>Sphingobacteriaceae</taxon>
        <taxon>Mucilaginibacter</taxon>
    </lineage>
</organism>
<sequence length="53" mass="6300">MTKENALRLVEYLPQTVPVDGLIKAFYRLENMEEEQGADEIDWDELKKEIDSW</sequence>